<feature type="region of interest" description="Disordered" evidence="5">
    <location>
        <begin position="364"/>
        <end position="400"/>
    </location>
</feature>
<dbReference type="Gene3D" id="3.30.40.10">
    <property type="entry name" value="Zinc/RING finger domain, C3HC4 (zinc finger)"/>
    <property type="match status" value="1"/>
</dbReference>
<evidence type="ECO:0000256" key="2">
    <source>
        <dbReference type="ARBA" id="ARBA00022771"/>
    </source>
</evidence>
<dbReference type="SUPFAM" id="SSF57903">
    <property type="entry name" value="FYVE/PHD zinc finger"/>
    <property type="match status" value="1"/>
</dbReference>
<evidence type="ECO:0000256" key="4">
    <source>
        <dbReference type="ARBA" id="ARBA00022853"/>
    </source>
</evidence>
<sequence length="682" mass="73873">MSFENPAFSFDQRQPPTPTRTPTSPSFTDVFKTPKFDSSFYDSRLTWNTSDLSGASPNLLRTPKPPSFGSNNVTNSGDLDFLANAQHLLATPDFSALPIGSSFDGAPKEENSQTITQPALSLDTTVGSQSSGNIQTPPPTTTSATKRQGKKAQVIQSSKDTDSPSSSRRKSVPILPKPTSSGNLGAIATEASPGDLGLDFSPADFGWAPATAPAYPQQKLFWETEDDGSMNLDMQNVSFGNTRSGLEAFVSTHPSVSTSQRTITDDYGFGEDHTPLASFASAVDNFDEQLNQSLQAVNPSVLYSSSDLNDNVTTEDAALQPYAHQLQEARRERAYGGIAKLKKRRKPSVDSPAVRAAMEQLREDAPRPALQRSMTDTALSRTAQDIGSSRTSSAHGRSSPVKAVRAALKQQKRQHRTSIALTIDEHGRARAESRARPNQEEAMDIDSESESSYTASSVDEMGAEMVASFSRPSGPKLGQFGKPSNHSQKSSTASFYSTASHYDLQGGQSGMATSNAQKAILEDESEAETVLNSEDDEDFAQSELRKTMQGRQQRPTTHHLYSPQGASTAFFPNTDFANLSPSTIPDPELPSYSNNSPGHSEIRCLCSSAMDDGNMIQCESCKKWQHMSCTGIKSHRLPSIYLCLFCTGLTPNVRGGRVRDPTRKGHKSFASGSLTRKKGQYR</sequence>
<evidence type="ECO:0000313" key="7">
    <source>
        <dbReference type="EMBL" id="CAF9914463.1"/>
    </source>
</evidence>
<dbReference type="AlphaFoldDB" id="A0A8H3EYZ8"/>
<feature type="compositionally biased region" description="Polar residues" evidence="5">
    <location>
        <begin position="482"/>
        <end position="493"/>
    </location>
</feature>
<dbReference type="PANTHER" id="PTHR46462">
    <property type="entry name" value="UPSET, ISOFORM A"/>
    <property type="match status" value="1"/>
</dbReference>
<evidence type="ECO:0000256" key="1">
    <source>
        <dbReference type="ARBA" id="ARBA00022723"/>
    </source>
</evidence>
<feature type="compositionally biased region" description="Polar residues" evidence="5">
    <location>
        <begin position="372"/>
        <end position="386"/>
    </location>
</feature>
<keyword evidence="2" id="KW-0863">Zinc-finger</keyword>
<dbReference type="InterPro" id="IPR011011">
    <property type="entry name" value="Znf_FYVE_PHD"/>
</dbReference>
<dbReference type="GO" id="GO:0070210">
    <property type="term" value="C:Rpd3L-Expanded complex"/>
    <property type="evidence" value="ECO:0007669"/>
    <property type="project" value="TreeGrafter"/>
</dbReference>
<dbReference type="GO" id="GO:0008270">
    <property type="term" value="F:zinc ion binding"/>
    <property type="evidence" value="ECO:0007669"/>
    <property type="project" value="UniProtKB-KW"/>
</dbReference>
<dbReference type="OrthoDB" id="436852at2759"/>
<proteinExistence type="predicted"/>
<accession>A0A8H3EYZ8</accession>
<protein>
    <recommendedName>
        <fullName evidence="6">Zinc finger PHD-type domain-containing protein</fullName>
    </recommendedName>
</protein>
<evidence type="ECO:0000259" key="6">
    <source>
        <dbReference type="SMART" id="SM00249"/>
    </source>
</evidence>
<dbReference type="InterPro" id="IPR019786">
    <property type="entry name" value="Zinc_finger_PHD-type_CS"/>
</dbReference>
<feature type="compositionally biased region" description="Basic and acidic residues" evidence="5">
    <location>
        <begin position="426"/>
        <end position="439"/>
    </location>
</feature>
<feature type="region of interest" description="Disordered" evidence="5">
    <location>
        <begin position="1"/>
        <end position="30"/>
    </location>
</feature>
<feature type="region of interest" description="Disordered" evidence="5">
    <location>
        <begin position="655"/>
        <end position="682"/>
    </location>
</feature>
<feature type="compositionally biased region" description="Low complexity" evidence="5">
    <location>
        <begin position="10"/>
        <end position="29"/>
    </location>
</feature>
<feature type="compositionally biased region" description="Polar residues" evidence="5">
    <location>
        <begin position="123"/>
        <end position="146"/>
    </location>
</feature>
<feature type="domain" description="Zinc finger PHD-type" evidence="6">
    <location>
        <begin position="603"/>
        <end position="647"/>
    </location>
</feature>
<feature type="region of interest" description="Disordered" evidence="5">
    <location>
        <begin position="123"/>
        <end position="188"/>
    </location>
</feature>
<dbReference type="InterPro" id="IPR013083">
    <property type="entry name" value="Znf_RING/FYVE/PHD"/>
</dbReference>
<feature type="region of interest" description="Disordered" evidence="5">
    <location>
        <begin position="426"/>
        <end position="454"/>
    </location>
</feature>
<evidence type="ECO:0000256" key="5">
    <source>
        <dbReference type="SAM" id="MobiDB-lite"/>
    </source>
</evidence>
<organism evidence="7 8">
    <name type="scientific">Gomphillus americanus</name>
    <dbReference type="NCBI Taxonomy" id="1940652"/>
    <lineage>
        <taxon>Eukaryota</taxon>
        <taxon>Fungi</taxon>
        <taxon>Dikarya</taxon>
        <taxon>Ascomycota</taxon>
        <taxon>Pezizomycotina</taxon>
        <taxon>Lecanoromycetes</taxon>
        <taxon>OSLEUM clade</taxon>
        <taxon>Ostropomycetidae</taxon>
        <taxon>Ostropales</taxon>
        <taxon>Graphidaceae</taxon>
        <taxon>Gomphilloideae</taxon>
        <taxon>Gomphillus</taxon>
    </lineage>
</organism>
<dbReference type="EMBL" id="CAJPDQ010000009">
    <property type="protein sequence ID" value="CAF9914463.1"/>
    <property type="molecule type" value="Genomic_DNA"/>
</dbReference>
<dbReference type="GO" id="GO:0034967">
    <property type="term" value="C:Set3 complex"/>
    <property type="evidence" value="ECO:0007669"/>
    <property type="project" value="TreeGrafter"/>
</dbReference>
<gene>
    <name evidence="7" type="ORF">GOMPHAMPRED_008167</name>
</gene>
<keyword evidence="4" id="KW-0156">Chromatin regulator</keyword>
<dbReference type="GO" id="GO:0006355">
    <property type="term" value="P:regulation of DNA-templated transcription"/>
    <property type="evidence" value="ECO:0007669"/>
    <property type="project" value="TreeGrafter"/>
</dbReference>
<keyword evidence="1" id="KW-0479">Metal-binding</keyword>
<dbReference type="GO" id="GO:0006325">
    <property type="term" value="P:chromatin organization"/>
    <property type="evidence" value="ECO:0007669"/>
    <property type="project" value="UniProtKB-KW"/>
</dbReference>
<evidence type="ECO:0000256" key="3">
    <source>
        <dbReference type="ARBA" id="ARBA00022833"/>
    </source>
</evidence>
<dbReference type="InterPro" id="IPR001965">
    <property type="entry name" value="Znf_PHD"/>
</dbReference>
<feature type="region of interest" description="Disordered" evidence="5">
    <location>
        <begin position="472"/>
        <end position="493"/>
    </location>
</feature>
<reference evidence="7" key="1">
    <citation type="submission" date="2021-03" db="EMBL/GenBank/DDBJ databases">
        <authorList>
            <person name="Tagirdzhanova G."/>
        </authorList>
    </citation>
    <scope>NUCLEOTIDE SEQUENCE</scope>
</reference>
<dbReference type="Proteomes" id="UP000664169">
    <property type="component" value="Unassembled WGS sequence"/>
</dbReference>
<dbReference type="PANTHER" id="PTHR46462:SF3">
    <property type="entry name" value="UPSET, ISOFORM A"/>
    <property type="match status" value="1"/>
</dbReference>
<keyword evidence="8" id="KW-1185">Reference proteome</keyword>
<name>A0A8H3EYZ8_9LECA</name>
<dbReference type="SMART" id="SM00249">
    <property type="entry name" value="PHD"/>
    <property type="match status" value="1"/>
</dbReference>
<evidence type="ECO:0000313" key="8">
    <source>
        <dbReference type="Proteomes" id="UP000664169"/>
    </source>
</evidence>
<feature type="compositionally biased region" description="Polar residues" evidence="5">
    <location>
        <begin position="47"/>
        <end position="56"/>
    </location>
</feature>
<comment type="caution">
    <text evidence="7">The sequence shown here is derived from an EMBL/GenBank/DDBJ whole genome shotgun (WGS) entry which is preliminary data.</text>
</comment>
<feature type="compositionally biased region" description="Low complexity" evidence="5">
    <location>
        <begin position="387"/>
        <end position="399"/>
    </location>
</feature>
<dbReference type="PROSITE" id="PS01359">
    <property type="entry name" value="ZF_PHD_1"/>
    <property type="match status" value="1"/>
</dbReference>
<keyword evidence="3" id="KW-0862">Zinc</keyword>
<feature type="region of interest" description="Disordered" evidence="5">
    <location>
        <begin position="47"/>
        <end position="72"/>
    </location>
</feature>
<dbReference type="Pfam" id="PF20826">
    <property type="entry name" value="PHD_5"/>
    <property type="match status" value="1"/>
</dbReference>